<dbReference type="CDD" id="cd02040">
    <property type="entry name" value="NifH"/>
    <property type="match status" value="1"/>
</dbReference>
<evidence type="ECO:0000256" key="4">
    <source>
        <dbReference type="ARBA" id="ARBA00011738"/>
    </source>
</evidence>
<dbReference type="InterPro" id="IPR000392">
    <property type="entry name" value="NifH/frxC"/>
</dbReference>
<dbReference type="EMBL" id="JAJHJB010000013">
    <property type="protein sequence ID" value="MCC5465948.1"/>
    <property type="molecule type" value="Genomic_DNA"/>
</dbReference>
<keyword evidence="8 12" id="KW-0067">ATP-binding</keyword>
<evidence type="ECO:0000256" key="7">
    <source>
        <dbReference type="ARBA" id="ARBA00022741"/>
    </source>
</evidence>
<comment type="subunit">
    <text evidence="4">Homodimer.</text>
</comment>
<dbReference type="PROSITE" id="PS00692">
    <property type="entry name" value="NIFH_FRXC_2"/>
    <property type="match status" value="1"/>
</dbReference>
<protein>
    <recommendedName>
        <fullName evidence="5">nitrogenase</fullName>
        <ecNumber evidence="5">1.18.6.1</ecNumber>
    </recommendedName>
</protein>
<evidence type="ECO:0000256" key="3">
    <source>
        <dbReference type="ARBA" id="ARBA00005504"/>
    </source>
</evidence>
<dbReference type="PROSITE" id="PS00746">
    <property type="entry name" value="NIFH_FRXC_1"/>
    <property type="match status" value="1"/>
</dbReference>
<evidence type="ECO:0000313" key="13">
    <source>
        <dbReference type="EMBL" id="MCC5465948.1"/>
    </source>
</evidence>
<keyword evidence="14" id="KW-1185">Reference proteome</keyword>
<comment type="similarity">
    <text evidence="3 12">Belongs to the NifH/BchL/ChlL family.</text>
</comment>
<evidence type="ECO:0000256" key="12">
    <source>
        <dbReference type="RuleBase" id="RU003688"/>
    </source>
</evidence>
<keyword evidence="6 12" id="KW-0479">Metal-binding</keyword>
<proteinExistence type="inferred from homology"/>
<evidence type="ECO:0000256" key="10">
    <source>
        <dbReference type="ARBA" id="ARBA00023014"/>
    </source>
</evidence>
<comment type="caution">
    <text evidence="13">The sequence shown here is derived from an EMBL/GenBank/DDBJ whole genome shotgun (WGS) entry which is preliminary data.</text>
</comment>
<evidence type="ECO:0000256" key="8">
    <source>
        <dbReference type="ARBA" id="ARBA00022840"/>
    </source>
</evidence>
<dbReference type="InterPro" id="IPR027417">
    <property type="entry name" value="P-loop_NTPase"/>
</dbReference>
<dbReference type="InterPro" id="IPR030655">
    <property type="entry name" value="NifH/chlL_CS"/>
</dbReference>
<comment type="function">
    <text evidence="2">The key enzymatic reactions in nitrogen fixation are catalyzed by the nitrogenase complex, which has 2 components: the iron protein and the molybdenum-iron protein.</text>
</comment>
<evidence type="ECO:0000256" key="11">
    <source>
        <dbReference type="ARBA" id="ARBA00047967"/>
    </source>
</evidence>
<keyword evidence="7 12" id="KW-0547">Nucleotide-binding</keyword>
<comment type="cofactor">
    <cofactor evidence="1">
        <name>[4Fe-4S] cluster</name>
        <dbReference type="ChEBI" id="CHEBI:49883"/>
    </cofactor>
</comment>
<evidence type="ECO:0000313" key="14">
    <source>
        <dbReference type="Proteomes" id="UP001165492"/>
    </source>
</evidence>
<dbReference type="EC" id="1.18.6.1" evidence="5"/>
<dbReference type="Gene3D" id="3.40.50.300">
    <property type="entry name" value="P-loop containing nucleotide triphosphate hydrolases"/>
    <property type="match status" value="1"/>
</dbReference>
<accession>A0ABS8HRY9</accession>
<organism evidence="13 14">
    <name type="scientific">Pelosinus baikalensis</name>
    <dbReference type="NCBI Taxonomy" id="2892015"/>
    <lineage>
        <taxon>Bacteria</taxon>
        <taxon>Bacillati</taxon>
        <taxon>Bacillota</taxon>
        <taxon>Negativicutes</taxon>
        <taxon>Selenomonadales</taxon>
        <taxon>Sporomusaceae</taxon>
        <taxon>Pelosinus</taxon>
    </lineage>
</organism>
<keyword evidence="10 12" id="KW-0411">Iron-sulfur</keyword>
<name>A0ABS8HRY9_9FIRM</name>
<evidence type="ECO:0000256" key="9">
    <source>
        <dbReference type="ARBA" id="ARBA00023004"/>
    </source>
</evidence>
<dbReference type="PIRSF" id="PIRSF000363">
    <property type="entry name" value="Nitrogenase_iron"/>
    <property type="match status" value="1"/>
</dbReference>
<gene>
    <name evidence="13" type="ORF">LMF89_11330</name>
</gene>
<evidence type="ECO:0000256" key="5">
    <source>
        <dbReference type="ARBA" id="ARBA00012773"/>
    </source>
</evidence>
<evidence type="ECO:0000256" key="1">
    <source>
        <dbReference type="ARBA" id="ARBA00001966"/>
    </source>
</evidence>
<keyword evidence="9 12" id="KW-0408">Iron</keyword>
<comment type="catalytic activity">
    <reaction evidence="11">
        <text>N2 + 8 reduced [2Fe-2S]-[ferredoxin] + 16 ATP + 16 H2O = H2 + 8 oxidized [2Fe-2S]-[ferredoxin] + 2 NH4(+) + 16 ADP + 16 phosphate + 6 H(+)</text>
        <dbReference type="Rhea" id="RHEA:21448"/>
        <dbReference type="Rhea" id="RHEA-COMP:10000"/>
        <dbReference type="Rhea" id="RHEA-COMP:10001"/>
        <dbReference type="ChEBI" id="CHEBI:15377"/>
        <dbReference type="ChEBI" id="CHEBI:15378"/>
        <dbReference type="ChEBI" id="CHEBI:17997"/>
        <dbReference type="ChEBI" id="CHEBI:18276"/>
        <dbReference type="ChEBI" id="CHEBI:28938"/>
        <dbReference type="ChEBI" id="CHEBI:30616"/>
        <dbReference type="ChEBI" id="CHEBI:33737"/>
        <dbReference type="ChEBI" id="CHEBI:33738"/>
        <dbReference type="ChEBI" id="CHEBI:43474"/>
        <dbReference type="ChEBI" id="CHEBI:456216"/>
        <dbReference type="EC" id="1.18.6.1"/>
    </reaction>
</comment>
<sequence>MMLITLINFRYYESTSQKEGLLLKKIAIYGKGGIGKSTTVSNVAAAMACMGLRVMQIGCDPKADSTRNLTGGQSIPTVLDVLRQKGDAVLSDFLVEGACGVFCVEAGGPVPGVGCAGRGIITAFEKLAELNAFEQYKPDIVLYDVLGDVVCGGFAMPIRGGYADEVCIVTSGEMMSLYAAANITHAVKSFGKRGYATLRGLILNAKNIDNEESLVAQAASEMDTQILYHLPRDPLVQQAEAQGKTVTEAFSVSSMAVHYQTLAALLLKDSR</sequence>
<evidence type="ECO:0000256" key="2">
    <source>
        <dbReference type="ARBA" id="ARBA00002234"/>
    </source>
</evidence>
<dbReference type="PRINTS" id="PR00091">
    <property type="entry name" value="NITROGNASEII"/>
</dbReference>
<dbReference type="PANTHER" id="PTHR42864">
    <property type="entry name" value="LIGHT-INDEPENDENT PROTOCHLOROPHYLLIDE REDUCTASE IRON-SULFUR ATP-BINDING PROTEIN"/>
    <property type="match status" value="1"/>
</dbReference>
<keyword evidence="12" id="KW-0004">4Fe-4S</keyword>
<evidence type="ECO:0000256" key="6">
    <source>
        <dbReference type="ARBA" id="ARBA00022723"/>
    </source>
</evidence>
<dbReference type="Proteomes" id="UP001165492">
    <property type="component" value="Unassembled WGS sequence"/>
</dbReference>
<dbReference type="PANTHER" id="PTHR42864:SF2">
    <property type="entry name" value="LIGHT-INDEPENDENT PROTOCHLOROPHYLLIDE REDUCTASE IRON-SULFUR ATP-BINDING PROTEIN"/>
    <property type="match status" value="1"/>
</dbReference>
<dbReference type="Pfam" id="PF00142">
    <property type="entry name" value="Fer4_NifH"/>
    <property type="match status" value="1"/>
</dbReference>
<keyword evidence="12" id="KW-0560">Oxidoreductase</keyword>
<dbReference type="SUPFAM" id="SSF52540">
    <property type="entry name" value="P-loop containing nucleoside triphosphate hydrolases"/>
    <property type="match status" value="1"/>
</dbReference>
<reference evidence="13" key="1">
    <citation type="submission" date="2021-11" db="EMBL/GenBank/DDBJ databases">
        <title>Description of a new species Pelosinus isolated from the bottom sediments of Lake Baikal.</title>
        <authorList>
            <person name="Zakharyuk A."/>
        </authorList>
    </citation>
    <scope>NUCLEOTIDE SEQUENCE</scope>
    <source>
        <strain evidence="13">Bkl1</strain>
    </source>
</reference>
<dbReference type="PROSITE" id="PS51026">
    <property type="entry name" value="NIFH_FRXC_3"/>
    <property type="match status" value="1"/>
</dbReference>